<dbReference type="CDD" id="cd04301">
    <property type="entry name" value="NAT_SF"/>
    <property type="match status" value="1"/>
</dbReference>
<evidence type="ECO:0000313" key="3">
    <source>
        <dbReference type="Proteomes" id="UP000184268"/>
    </source>
</evidence>
<dbReference type="Proteomes" id="UP000184268">
    <property type="component" value="Unassembled WGS sequence"/>
</dbReference>
<evidence type="ECO:0000259" key="1">
    <source>
        <dbReference type="Pfam" id="PF13302"/>
    </source>
</evidence>
<dbReference type="GO" id="GO:0016747">
    <property type="term" value="F:acyltransferase activity, transferring groups other than amino-acyl groups"/>
    <property type="evidence" value="ECO:0007669"/>
    <property type="project" value="InterPro"/>
</dbReference>
<dbReference type="EMBL" id="FQXG01000001">
    <property type="protein sequence ID" value="SHG92371.1"/>
    <property type="molecule type" value="Genomic_DNA"/>
</dbReference>
<dbReference type="SUPFAM" id="SSF55729">
    <property type="entry name" value="Acyl-CoA N-acyltransferases (Nat)"/>
    <property type="match status" value="1"/>
</dbReference>
<dbReference type="InterPro" id="IPR016181">
    <property type="entry name" value="Acyl_CoA_acyltransferase"/>
</dbReference>
<dbReference type="RefSeq" id="WP_067658319.1">
    <property type="nucleotide sequence ID" value="NZ_FQXG01000001.1"/>
</dbReference>
<sequence length="196" mass="21584">MTLPLKLTLPEGTPVVIRPIRPSDAPALQQGMAALSAHSRFLRFHGHRGLLTDNELSFFTRCDQVDHIALVMHTDAESEQGIGVCRCIRDPNCPSQGEIAITVADAWQHRGVGTLLAKQLRKTCLELGLSHWTAYYLALNRNVAKLMLHVAKLTAVELVGNGELKAHYSLTLKFDEDAYHKAPAVSQRGLDTPVES</sequence>
<feature type="domain" description="N-acetyltransferase" evidence="1">
    <location>
        <begin position="16"/>
        <end position="148"/>
    </location>
</feature>
<dbReference type="AlphaFoldDB" id="A0A1M5NS53"/>
<dbReference type="Gene3D" id="3.40.630.30">
    <property type="match status" value="1"/>
</dbReference>
<proteinExistence type="predicted"/>
<accession>A0A1M5NS53</accession>
<gene>
    <name evidence="2" type="ORF">SAMN02745129_1161</name>
</gene>
<protein>
    <submittedName>
        <fullName evidence="2">Acetyltransferase (GNAT) domain-containing protein</fullName>
    </submittedName>
</protein>
<dbReference type="OrthoDB" id="9807426at2"/>
<evidence type="ECO:0000313" key="2">
    <source>
        <dbReference type="EMBL" id="SHG92371.1"/>
    </source>
</evidence>
<keyword evidence="2" id="KW-0808">Transferase</keyword>
<keyword evidence="3" id="KW-1185">Reference proteome</keyword>
<name>A0A1M5NS53_9GAMM</name>
<dbReference type="InterPro" id="IPR000182">
    <property type="entry name" value="GNAT_dom"/>
</dbReference>
<dbReference type="Pfam" id="PF13302">
    <property type="entry name" value="Acetyltransf_3"/>
    <property type="match status" value="1"/>
</dbReference>
<dbReference type="STRING" id="299255.SAMN02745129_1161"/>
<organism evidence="2 3">
    <name type="scientific">Ferrimonas marina</name>
    <dbReference type="NCBI Taxonomy" id="299255"/>
    <lineage>
        <taxon>Bacteria</taxon>
        <taxon>Pseudomonadati</taxon>
        <taxon>Pseudomonadota</taxon>
        <taxon>Gammaproteobacteria</taxon>
        <taxon>Alteromonadales</taxon>
        <taxon>Ferrimonadaceae</taxon>
        <taxon>Ferrimonas</taxon>
    </lineage>
</organism>
<reference evidence="3" key="1">
    <citation type="submission" date="2016-11" db="EMBL/GenBank/DDBJ databases">
        <authorList>
            <person name="Varghese N."/>
            <person name="Submissions S."/>
        </authorList>
    </citation>
    <scope>NUCLEOTIDE SEQUENCE [LARGE SCALE GENOMIC DNA]</scope>
    <source>
        <strain evidence="3">DSM 16917</strain>
    </source>
</reference>